<gene>
    <name evidence="1" type="ORF">GGD53_000158</name>
</gene>
<comment type="caution">
    <text evidence="1">The sequence shown here is derived from an EMBL/GenBank/DDBJ whole genome shotgun (WGS) entry which is preliminary data.</text>
</comment>
<organism evidence="1 2">
    <name type="scientific">Rhizobium aethiopicum</name>
    <dbReference type="NCBI Taxonomy" id="1138170"/>
    <lineage>
        <taxon>Bacteria</taxon>
        <taxon>Pseudomonadati</taxon>
        <taxon>Pseudomonadota</taxon>
        <taxon>Alphaproteobacteria</taxon>
        <taxon>Hyphomicrobiales</taxon>
        <taxon>Rhizobiaceae</taxon>
        <taxon>Rhizobium/Agrobacterium group</taxon>
        <taxon>Rhizobium</taxon>
    </lineage>
</organism>
<dbReference type="AlphaFoldDB" id="A0A7W6MCS7"/>
<name>A0A7W6MCS7_9HYPH</name>
<evidence type="ECO:0000313" key="2">
    <source>
        <dbReference type="Proteomes" id="UP000524492"/>
    </source>
</evidence>
<reference evidence="1 2" key="1">
    <citation type="submission" date="2020-08" db="EMBL/GenBank/DDBJ databases">
        <title>Genomic Encyclopedia of Type Strains, Phase IV (KMG-V): Genome sequencing to study the core and pangenomes of soil and plant-associated prokaryotes.</title>
        <authorList>
            <person name="Whitman W."/>
        </authorList>
    </citation>
    <scope>NUCLEOTIDE SEQUENCE [LARGE SCALE GENOMIC DNA]</scope>
    <source>
        <strain evidence="1 2">SEMIA 4074</strain>
    </source>
</reference>
<evidence type="ECO:0000313" key="1">
    <source>
        <dbReference type="EMBL" id="MBB4190042.1"/>
    </source>
</evidence>
<protein>
    <submittedName>
        <fullName evidence="1">Uncharacterized protein</fullName>
    </submittedName>
</protein>
<dbReference type="EMBL" id="JACIFV010000001">
    <property type="protein sequence ID" value="MBB4190042.1"/>
    <property type="molecule type" value="Genomic_DNA"/>
</dbReference>
<proteinExistence type="predicted"/>
<accession>A0A7W6MCS7</accession>
<dbReference type="RefSeq" id="WP_184452756.1">
    <property type="nucleotide sequence ID" value="NZ_JACIFV010000001.1"/>
</dbReference>
<sequence length="93" mass="10457">MNRRRPSFTSFHRKLIRFMVRSVHKVVHRVDRRFHAVEALATELGAMIVHPDREFGAGGSWRNQVVRRGTPSIDEVSLAAAPNLYGVHAALAA</sequence>
<keyword evidence="2" id="KW-1185">Reference proteome</keyword>
<dbReference type="Proteomes" id="UP000524492">
    <property type="component" value="Unassembled WGS sequence"/>
</dbReference>